<reference evidence="1" key="1">
    <citation type="submission" date="2017-03" db="EMBL/GenBank/DDBJ databases">
        <title>The mitochondrial genome of the carnivorous plant Utricularia reniformis (Lentibulariaceae): structure, comparative analysis and evolutionary landmarks.</title>
        <authorList>
            <person name="Silva S.R."/>
            <person name="Alvarenga D.O."/>
            <person name="Michael T.P."/>
            <person name="Miranda V.F.O."/>
            <person name="Varani A.M."/>
        </authorList>
    </citation>
    <scope>NUCLEOTIDE SEQUENCE</scope>
</reference>
<dbReference type="EMBL" id="KY774314">
    <property type="protein sequence ID" value="ART30290.1"/>
    <property type="molecule type" value="Genomic_DNA"/>
</dbReference>
<evidence type="ECO:0000313" key="1">
    <source>
        <dbReference type="EMBL" id="ART30290.1"/>
    </source>
</evidence>
<proteinExistence type="predicted"/>
<organism evidence="1">
    <name type="scientific">Utricularia reniformis</name>
    <dbReference type="NCBI Taxonomy" id="192314"/>
    <lineage>
        <taxon>Eukaryota</taxon>
        <taxon>Viridiplantae</taxon>
        <taxon>Streptophyta</taxon>
        <taxon>Embryophyta</taxon>
        <taxon>Tracheophyta</taxon>
        <taxon>Spermatophyta</taxon>
        <taxon>Magnoliopsida</taxon>
        <taxon>eudicotyledons</taxon>
        <taxon>Gunneridae</taxon>
        <taxon>Pentapetalae</taxon>
        <taxon>asterids</taxon>
        <taxon>lamiids</taxon>
        <taxon>Lamiales</taxon>
        <taxon>Lentibulariaceae</taxon>
        <taxon>Utricularia</taxon>
    </lineage>
</organism>
<gene>
    <name evidence="1" type="ORF">AEK19_MT0467</name>
</gene>
<keyword evidence="1" id="KW-0496">Mitochondrion</keyword>
<sequence length="60" mass="7165">MPQSRDLFRCLPIIQVSTWHHEQKSIEEGGSRDQFPRTTYLLFNRLLISICAKFSRNRNE</sequence>
<name>A0A1Y0AYR3_9LAMI</name>
<accession>A0A1Y0AYR3</accession>
<geneLocation type="mitochondrion" evidence="1"/>
<protein>
    <submittedName>
        <fullName evidence="1">Uncharacterized protein</fullName>
    </submittedName>
</protein>
<dbReference type="AlphaFoldDB" id="A0A1Y0AYR3"/>